<evidence type="ECO:0000313" key="3">
    <source>
        <dbReference type="Proteomes" id="UP001138661"/>
    </source>
</evidence>
<protein>
    <submittedName>
        <fullName evidence="2">DUF3291 domain-containing protein</fullName>
    </submittedName>
</protein>
<name>A0A9X1JY85_9RHOB</name>
<proteinExistence type="predicted"/>
<dbReference type="InterPro" id="IPR021708">
    <property type="entry name" value="DUF3291"/>
</dbReference>
<feature type="domain" description="DUF3291" evidence="1">
    <location>
        <begin position="6"/>
        <end position="145"/>
    </location>
</feature>
<dbReference type="EMBL" id="JAHXDN010000002">
    <property type="protein sequence ID" value="MBW4707910.1"/>
    <property type="molecule type" value="Genomic_DNA"/>
</dbReference>
<dbReference type="Pfam" id="PF11695">
    <property type="entry name" value="DUF3291"/>
    <property type="match status" value="1"/>
</dbReference>
<evidence type="ECO:0000313" key="2">
    <source>
        <dbReference type="EMBL" id="MBW4707910.1"/>
    </source>
</evidence>
<comment type="caution">
    <text evidence="2">The sequence shown here is derived from an EMBL/GenBank/DDBJ whole genome shotgun (WGS) entry which is preliminary data.</text>
</comment>
<keyword evidence="3" id="KW-1185">Reference proteome</keyword>
<evidence type="ECO:0000259" key="1">
    <source>
        <dbReference type="Pfam" id="PF11695"/>
    </source>
</evidence>
<accession>A0A9X1JY85</accession>
<organism evidence="2 3">
    <name type="scientific">Roseobacter insulae</name>
    <dbReference type="NCBI Taxonomy" id="2859783"/>
    <lineage>
        <taxon>Bacteria</taxon>
        <taxon>Pseudomonadati</taxon>
        <taxon>Pseudomonadota</taxon>
        <taxon>Alphaproteobacteria</taxon>
        <taxon>Rhodobacterales</taxon>
        <taxon>Roseobacteraceae</taxon>
        <taxon>Roseobacter</taxon>
    </lineage>
</organism>
<dbReference type="RefSeq" id="WP_219501206.1">
    <property type="nucleotide sequence ID" value="NZ_JAHXDN010000002.1"/>
</dbReference>
<gene>
    <name evidence="2" type="ORF">KX928_08940</name>
</gene>
<dbReference type="Proteomes" id="UP001138661">
    <property type="component" value="Unassembled WGS sequence"/>
</dbReference>
<sequence>MSGYHLAELNVGRLVAPTDDPRVAEFMTNLDRINGLGKRMPGFVWMMEGSGEPGTGNTENAIGDDPQHVANLTVWETVEQLETFVWGTLHKQFYERRAEWFEVLGKMHFVMWWVPEGHQPTLSEALDRLEHLKALGDSDQAFGWSHLKEASQWRAGRCAPLAAE</sequence>
<reference evidence="2" key="1">
    <citation type="submission" date="2021-07" db="EMBL/GenBank/DDBJ databases">
        <title>Roseobacter insulae sp. nov., isolated from a tidal flat.</title>
        <authorList>
            <person name="Park S."/>
            <person name="Yoon J.-H."/>
        </authorList>
    </citation>
    <scope>NUCLEOTIDE SEQUENCE</scope>
    <source>
        <strain evidence="2">YSTF-M11</strain>
    </source>
</reference>
<dbReference type="AlphaFoldDB" id="A0A9X1JY85"/>